<dbReference type="AlphaFoldDB" id="A0A1U8AU90"/>
<dbReference type="GeneID" id="104606502"/>
<keyword evidence="2" id="KW-0934">Plastid</keyword>
<dbReference type="OMA" id="VWFEENI"/>
<sequence>MAAASSVNTFPCKTLSLTQSQRLLGFNKNSFSPVNSIGVTSRKPITRSTFSIAIGEHNRVRPILRIRAVGDAVKRAEDEPIGEGVISMAAAAVDRPEKPSDIDMLKKLLFDSFIGTDRGLRASSEARAEIDEVISQLEALNPTPAPTEAFTLLNGKWIVAYTSLAGWCTRGKLPMVKVEEISQTIDSSSFTLNNEVQFICPLSTTSFRTNAKFEVRSPKRIQVWFEENITITSQTTEPVGQTLRLRLCPIISPQLTDAVEIPETVEFVRQKLGFCLCPLNATIRSVKNTASSVVRIISSQLLLKVLSSNTNSQSSWLLTTYLDNELRIARGDGGNVFVLIKEGSSLLAY</sequence>
<reference evidence="5" key="1">
    <citation type="submission" date="2025-08" db="UniProtKB">
        <authorList>
            <consortium name="RefSeq"/>
        </authorList>
    </citation>
    <scope>IDENTIFICATION</scope>
</reference>
<accession>A0A1U8AU90</accession>
<dbReference type="InterPro" id="IPR006843">
    <property type="entry name" value="PAP/fibrillin_dom"/>
</dbReference>
<dbReference type="GO" id="GO:0010117">
    <property type="term" value="P:photoprotection"/>
    <property type="evidence" value="ECO:0000318"/>
    <property type="project" value="GO_Central"/>
</dbReference>
<dbReference type="KEGG" id="nnu:104606502"/>
<dbReference type="Pfam" id="PF04755">
    <property type="entry name" value="PAP_fibrillin"/>
    <property type="match status" value="1"/>
</dbReference>
<dbReference type="OrthoDB" id="498392at2759"/>
<dbReference type="RefSeq" id="XP_010270045.1">
    <property type="nucleotide sequence ID" value="XM_010271743.2"/>
</dbReference>
<name>A0A1U8AU90_NELNU</name>
<organism evidence="4 5">
    <name type="scientific">Nelumbo nucifera</name>
    <name type="common">Sacred lotus</name>
    <dbReference type="NCBI Taxonomy" id="4432"/>
    <lineage>
        <taxon>Eukaryota</taxon>
        <taxon>Viridiplantae</taxon>
        <taxon>Streptophyta</taxon>
        <taxon>Embryophyta</taxon>
        <taxon>Tracheophyta</taxon>
        <taxon>Spermatophyta</taxon>
        <taxon>Magnoliopsida</taxon>
        <taxon>Proteales</taxon>
        <taxon>Nelumbonaceae</taxon>
        <taxon>Nelumbo</taxon>
    </lineage>
</organism>
<evidence type="ECO:0000313" key="4">
    <source>
        <dbReference type="Proteomes" id="UP000189703"/>
    </source>
</evidence>
<dbReference type="Proteomes" id="UP000189703">
    <property type="component" value="Unplaced"/>
</dbReference>
<keyword evidence="4" id="KW-1185">Reference proteome</keyword>
<evidence type="ECO:0000256" key="3">
    <source>
        <dbReference type="ARBA" id="ARBA00022946"/>
    </source>
</evidence>
<comment type="subcellular location">
    <subcellularLocation>
        <location evidence="1">Plastid</location>
    </subcellularLocation>
</comment>
<dbReference type="GO" id="GO:0009535">
    <property type="term" value="C:chloroplast thylakoid membrane"/>
    <property type="evidence" value="ECO:0000318"/>
    <property type="project" value="GO_Central"/>
</dbReference>
<proteinExistence type="predicted"/>
<evidence type="ECO:0000256" key="2">
    <source>
        <dbReference type="ARBA" id="ARBA00022640"/>
    </source>
</evidence>
<evidence type="ECO:0000313" key="5">
    <source>
        <dbReference type="RefSeq" id="XP_010270045.1"/>
    </source>
</evidence>
<gene>
    <name evidence="5" type="primary">LOC104606502</name>
</gene>
<keyword evidence="3" id="KW-0809">Transit peptide</keyword>
<evidence type="ECO:0000256" key="1">
    <source>
        <dbReference type="ARBA" id="ARBA00004474"/>
    </source>
</evidence>
<dbReference type="PANTHER" id="PTHR31906">
    <property type="entry name" value="PLASTID-LIPID-ASSOCIATED PROTEIN 4, CHLOROPLASTIC-RELATED"/>
    <property type="match status" value="1"/>
</dbReference>
<protein>
    <submittedName>
        <fullName evidence="5">Plastid-lipid-associated protein, chloroplastic-like</fullName>
    </submittedName>
</protein>
<dbReference type="eggNOG" id="ENOG502QS2T">
    <property type="taxonomic scope" value="Eukaryota"/>
</dbReference>
<dbReference type="InterPro" id="IPR039633">
    <property type="entry name" value="PAP"/>
</dbReference>